<accession>A0A4R3YQD0</accession>
<keyword evidence="12" id="KW-0489">Methyltransferase</keyword>
<evidence type="ECO:0000313" key="12">
    <source>
        <dbReference type="EMBL" id="TCV94601.1"/>
    </source>
</evidence>
<evidence type="ECO:0000256" key="8">
    <source>
        <dbReference type="HAMAP-Rule" id="MF_00156"/>
    </source>
</evidence>
<feature type="binding site" evidence="8 11">
    <location>
        <position position="94"/>
    </location>
    <ligand>
        <name>Mg(2+)</name>
        <dbReference type="ChEBI" id="CHEBI:18420"/>
    </ligand>
</feature>
<keyword evidence="6 8" id="KW-0479">Metal-binding</keyword>
<dbReference type="GO" id="GO:0000287">
    <property type="term" value="F:magnesium ion binding"/>
    <property type="evidence" value="ECO:0007669"/>
    <property type="project" value="TreeGrafter"/>
</dbReference>
<dbReference type="SUPFAM" id="SSF51621">
    <property type="entry name" value="Phosphoenolpyruvate/pyruvate domain"/>
    <property type="match status" value="1"/>
</dbReference>
<comment type="subunit">
    <text evidence="3 8">Homodecamer; pentamer of dimers.</text>
</comment>
<keyword evidence="4 8" id="KW-0566">Pantothenate biosynthesis</keyword>
<evidence type="ECO:0000256" key="2">
    <source>
        <dbReference type="ARBA" id="ARBA00008676"/>
    </source>
</evidence>
<dbReference type="EMBL" id="SMCS01000003">
    <property type="protein sequence ID" value="TCV94601.1"/>
    <property type="molecule type" value="Genomic_DNA"/>
</dbReference>
<dbReference type="PANTHER" id="PTHR20881">
    <property type="entry name" value="3-METHYL-2-OXOBUTANOATE HYDROXYMETHYLTRANSFERASE"/>
    <property type="match status" value="1"/>
</dbReference>
<dbReference type="PANTHER" id="PTHR20881:SF0">
    <property type="entry name" value="3-METHYL-2-OXOBUTANOATE HYDROXYMETHYLTRANSFERASE"/>
    <property type="match status" value="1"/>
</dbReference>
<dbReference type="GO" id="GO:0008168">
    <property type="term" value="F:methyltransferase activity"/>
    <property type="evidence" value="ECO:0007669"/>
    <property type="project" value="UniProtKB-KW"/>
</dbReference>
<keyword evidence="8" id="KW-0963">Cytoplasm</keyword>
<proteinExistence type="inferred from homology"/>
<reference evidence="12 13" key="1">
    <citation type="submission" date="2019-03" db="EMBL/GenBank/DDBJ databases">
        <title>Above-ground endophytic microbial communities from plants in different locations in the United States.</title>
        <authorList>
            <person name="Frank C."/>
        </authorList>
    </citation>
    <scope>NUCLEOTIDE SEQUENCE [LARGE SCALE GENOMIC DNA]</scope>
    <source>
        <strain evidence="12 13">LP_13_YM</strain>
    </source>
</reference>
<comment type="similarity">
    <text evidence="2 8">Belongs to the PanB family.</text>
</comment>
<comment type="subcellular location">
    <subcellularLocation>
        <location evidence="8">Cytoplasm</location>
    </subcellularLocation>
</comment>
<dbReference type="CDD" id="cd06557">
    <property type="entry name" value="KPHMT-like"/>
    <property type="match status" value="1"/>
</dbReference>
<evidence type="ECO:0000256" key="10">
    <source>
        <dbReference type="PIRSR" id="PIRSR000388-2"/>
    </source>
</evidence>
<protein>
    <recommendedName>
        <fullName evidence="8">3-methyl-2-oxobutanoate hydroxymethyltransferase</fullName>
        <ecNumber evidence="8">2.1.2.11</ecNumber>
    </recommendedName>
    <alternativeName>
        <fullName evidence="8">Ketopantoate hydroxymethyltransferase</fullName>
        <shortName evidence="8">KPHMT</shortName>
    </alternativeName>
</protein>
<dbReference type="OrthoDB" id="9781789at2"/>
<dbReference type="RefSeq" id="WP_132143070.1">
    <property type="nucleotide sequence ID" value="NZ_SMCS01000003.1"/>
</dbReference>
<evidence type="ECO:0000313" key="13">
    <source>
        <dbReference type="Proteomes" id="UP000295645"/>
    </source>
</evidence>
<dbReference type="InterPro" id="IPR040442">
    <property type="entry name" value="Pyrv_kinase-like_dom_sf"/>
</dbReference>
<feature type="binding site" evidence="8 10">
    <location>
        <begin position="55"/>
        <end position="56"/>
    </location>
    <ligand>
        <name>3-methyl-2-oxobutanoate</name>
        <dbReference type="ChEBI" id="CHEBI:11851"/>
    </ligand>
</feature>
<dbReference type="Gene3D" id="3.20.20.60">
    <property type="entry name" value="Phosphoenolpyruvate-binding domains"/>
    <property type="match status" value="1"/>
</dbReference>
<evidence type="ECO:0000256" key="4">
    <source>
        <dbReference type="ARBA" id="ARBA00022655"/>
    </source>
</evidence>
<evidence type="ECO:0000256" key="1">
    <source>
        <dbReference type="ARBA" id="ARBA00005033"/>
    </source>
</evidence>
<gene>
    <name evidence="8" type="primary">panB</name>
    <name evidence="12" type="ORF">EC912_10385</name>
</gene>
<evidence type="ECO:0000256" key="3">
    <source>
        <dbReference type="ARBA" id="ARBA00011424"/>
    </source>
</evidence>
<comment type="caution">
    <text evidence="12">The sequence shown here is derived from an EMBL/GenBank/DDBJ whole genome shotgun (WGS) entry which is preliminary data.</text>
</comment>
<dbReference type="NCBIfam" id="TIGR00222">
    <property type="entry name" value="panB"/>
    <property type="match status" value="1"/>
</dbReference>
<evidence type="ECO:0000256" key="5">
    <source>
        <dbReference type="ARBA" id="ARBA00022679"/>
    </source>
</evidence>
<dbReference type="GO" id="GO:0005737">
    <property type="term" value="C:cytoplasm"/>
    <property type="evidence" value="ECO:0007669"/>
    <property type="project" value="UniProtKB-SubCell"/>
</dbReference>
<dbReference type="GO" id="GO:0003864">
    <property type="term" value="F:3-methyl-2-oxobutanoate hydroxymethyltransferase activity"/>
    <property type="evidence" value="ECO:0007669"/>
    <property type="project" value="UniProtKB-UniRule"/>
</dbReference>
<dbReference type="GO" id="GO:0015940">
    <property type="term" value="P:pantothenate biosynthetic process"/>
    <property type="evidence" value="ECO:0007669"/>
    <property type="project" value="UniProtKB-UniRule"/>
</dbReference>
<keyword evidence="5 8" id="KW-0808">Transferase</keyword>
<feature type="active site" description="Proton acceptor" evidence="8 9">
    <location>
        <position position="192"/>
    </location>
</feature>
<organism evidence="12 13">
    <name type="scientific">Luteibacter rhizovicinus</name>
    <dbReference type="NCBI Taxonomy" id="242606"/>
    <lineage>
        <taxon>Bacteria</taxon>
        <taxon>Pseudomonadati</taxon>
        <taxon>Pseudomonadota</taxon>
        <taxon>Gammaproteobacteria</taxon>
        <taxon>Lysobacterales</taxon>
        <taxon>Rhodanobacteraceae</taxon>
        <taxon>Luteibacter</taxon>
    </lineage>
</organism>
<dbReference type="UniPathway" id="UPA00028">
    <property type="reaction ID" value="UER00003"/>
</dbReference>
<dbReference type="EC" id="2.1.2.11" evidence="8"/>
<evidence type="ECO:0000256" key="9">
    <source>
        <dbReference type="PIRSR" id="PIRSR000388-1"/>
    </source>
</evidence>
<feature type="binding site" evidence="8 11">
    <location>
        <position position="125"/>
    </location>
    <ligand>
        <name>Mg(2+)</name>
        <dbReference type="ChEBI" id="CHEBI:18420"/>
    </ligand>
</feature>
<sequence>MYAEKTSAPSRKPVTVPGLRAMKAEGRKITMLTAYDASFAAHLEAADVDVALVGDSLGMVVQGRSSTLPVTVDDMVYHTIMVARGLSSTLLVADLPFMSDRDVPSALDAAARLVGQGGAAMVKIEGAGRICEVISAIVERDIPVCGHLGLTPQSVHKFGGYKVQGKQQDAADKLVADSKAVEAAGADMLVLECIPSALGARISRELSIPVIGIGAGVDCDGQVLVVYDMLGLTPGKRPKFSKDFLSGRDSIQGAIAAYVADVRSGQFPGVEHGFN</sequence>
<keyword evidence="13" id="KW-1185">Reference proteome</keyword>
<evidence type="ECO:0000256" key="11">
    <source>
        <dbReference type="PIRSR" id="PIRSR000388-3"/>
    </source>
</evidence>
<feature type="binding site" evidence="8 11">
    <location>
        <position position="55"/>
    </location>
    <ligand>
        <name>Mg(2+)</name>
        <dbReference type="ChEBI" id="CHEBI:18420"/>
    </ligand>
</feature>
<dbReference type="GO" id="GO:0032259">
    <property type="term" value="P:methylation"/>
    <property type="evidence" value="ECO:0007669"/>
    <property type="project" value="UniProtKB-KW"/>
</dbReference>
<dbReference type="NCBIfam" id="NF001452">
    <property type="entry name" value="PRK00311.1"/>
    <property type="match status" value="1"/>
</dbReference>
<comment type="pathway">
    <text evidence="1 8">Cofactor biosynthesis; (R)-pantothenate biosynthesis; (R)-pantoate from 3-methyl-2-oxobutanoate: step 1/2.</text>
</comment>
<name>A0A4R3YQD0_9GAMM</name>
<dbReference type="PIRSF" id="PIRSF000388">
    <property type="entry name" value="Pantoate_hydroxy_MeTrfase"/>
    <property type="match status" value="1"/>
</dbReference>
<dbReference type="Proteomes" id="UP000295645">
    <property type="component" value="Unassembled WGS sequence"/>
</dbReference>
<feature type="binding site" evidence="8 10">
    <location>
        <position position="94"/>
    </location>
    <ligand>
        <name>3-methyl-2-oxobutanoate</name>
        <dbReference type="ChEBI" id="CHEBI:11851"/>
    </ligand>
</feature>
<comment type="catalytic activity">
    <reaction evidence="8">
        <text>(6R)-5,10-methylene-5,6,7,8-tetrahydrofolate + 3-methyl-2-oxobutanoate + H2O = 2-dehydropantoate + (6S)-5,6,7,8-tetrahydrofolate</text>
        <dbReference type="Rhea" id="RHEA:11824"/>
        <dbReference type="ChEBI" id="CHEBI:11561"/>
        <dbReference type="ChEBI" id="CHEBI:11851"/>
        <dbReference type="ChEBI" id="CHEBI:15377"/>
        <dbReference type="ChEBI" id="CHEBI:15636"/>
        <dbReference type="ChEBI" id="CHEBI:57453"/>
        <dbReference type="EC" id="2.1.2.11"/>
    </reaction>
</comment>
<keyword evidence="8 11" id="KW-0460">Magnesium</keyword>
<dbReference type="InterPro" id="IPR015813">
    <property type="entry name" value="Pyrv/PenolPyrv_kinase-like_dom"/>
</dbReference>
<dbReference type="AlphaFoldDB" id="A0A4R3YQD0"/>
<dbReference type="HAMAP" id="MF_00156">
    <property type="entry name" value="PanB"/>
    <property type="match status" value="1"/>
</dbReference>
<feature type="binding site" evidence="8 10">
    <location>
        <position position="123"/>
    </location>
    <ligand>
        <name>3-methyl-2-oxobutanoate</name>
        <dbReference type="ChEBI" id="CHEBI:11851"/>
    </ligand>
</feature>
<dbReference type="Pfam" id="PF02548">
    <property type="entry name" value="Pantoate_transf"/>
    <property type="match status" value="1"/>
</dbReference>
<comment type="cofactor">
    <cofactor evidence="8 11">
        <name>Mg(2+)</name>
        <dbReference type="ChEBI" id="CHEBI:18420"/>
    </cofactor>
    <text evidence="8 11">Binds 1 Mg(2+) ion per subunit.</text>
</comment>
<evidence type="ECO:0000256" key="7">
    <source>
        <dbReference type="ARBA" id="ARBA00056497"/>
    </source>
</evidence>
<dbReference type="InterPro" id="IPR003700">
    <property type="entry name" value="Pantoate_hydroxy_MeTrfase"/>
</dbReference>
<dbReference type="FunFam" id="3.20.20.60:FF:000003">
    <property type="entry name" value="3-methyl-2-oxobutanoate hydroxymethyltransferase"/>
    <property type="match status" value="1"/>
</dbReference>
<evidence type="ECO:0000256" key="6">
    <source>
        <dbReference type="ARBA" id="ARBA00022723"/>
    </source>
</evidence>
<comment type="function">
    <text evidence="7 8">Catalyzes the reversible reaction in which hydroxymethyl group from 5,10-methylenetetrahydrofolate is transferred onto alpha-ketoisovalerate to form ketopantoate.</text>
</comment>